<dbReference type="InterPro" id="IPR050092">
    <property type="entry name" value="RNase_H"/>
</dbReference>
<dbReference type="GO" id="GO:0004523">
    <property type="term" value="F:RNA-DNA hybrid ribonuclease activity"/>
    <property type="evidence" value="ECO:0007669"/>
    <property type="project" value="UniProtKB-EC"/>
</dbReference>
<dbReference type="GO" id="GO:0003676">
    <property type="term" value="F:nucleic acid binding"/>
    <property type="evidence" value="ECO:0007669"/>
    <property type="project" value="InterPro"/>
</dbReference>
<keyword evidence="10" id="KW-1185">Reference proteome</keyword>
<keyword evidence="5" id="KW-0479">Metal-binding</keyword>
<dbReference type="PANTHER" id="PTHR10642">
    <property type="entry name" value="RIBONUCLEASE H1"/>
    <property type="match status" value="1"/>
</dbReference>
<dbReference type="AlphaFoldDB" id="N4WUC0"/>
<evidence type="ECO:0000256" key="2">
    <source>
        <dbReference type="ARBA" id="ARBA00005300"/>
    </source>
</evidence>
<evidence type="ECO:0000256" key="5">
    <source>
        <dbReference type="ARBA" id="ARBA00022723"/>
    </source>
</evidence>
<dbReference type="InterPro" id="IPR012337">
    <property type="entry name" value="RNaseH-like_sf"/>
</dbReference>
<dbReference type="SUPFAM" id="SSF53098">
    <property type="entry name" value="Ribonuclease H-like"/>
    <property type="match status" value="1"/>
</dbReference>
<comment type="catalytic activity">
    <reaction evidence="1">
        <text>Endonucleolytic cleavage to 5'-phosphomonoester.</text>
        <dbReference type="EC" id="3.1.26.4"/>
    </reaction>
</comment>
<dbReference type="Gene3D" id="3.30.420.10">
    <property type="entry name" value="Ribonuclease H-like superfamily/Ribonuclease H"/>
    <property type="match status" value="1"/>
</dbReference>
<dbReference type="EC" id="3.1.26.4" evidence="3"/>
<evidence type="ECO:0000256" key="7">
    <source>
        <dbReference type="ARBA" id="ARBA00022801"/>
    </source>
</evidence>
<feature type="domain" description="RNase H type-1" evidence="8">
    <location>
        <begin position="1"/>
        <end position="151"/>
    </location>
</feature>
<dbReference type="PROSITE" id="PS50879">
    <property type="entry name" value="RNASE_H_1"/>
    <property type="match status" value="1"/>
</dbReference>
<dbReference type="GO" id="GO:0043137">
    <property type="term" value="P:DNA replication, removal of RNA primer"/>
    <property type="evidence" value="ECO:0007669"/>
    <property type="project" value="TreeGrafter"/>
</dbReference>
<evidence type="ECO:0000256" key="1">
    <source>
        <dbReference type="ARBA" id="ARBA00000077"/>
    </source>
</evidence>
<dbReference type="InterPro" id="IPR036397">
    <property type="entry name" value="RNaseH_sf"/>
</dbReference>
<dbReference type="Proteomes" id="UP000012338">
    <property type="component" value="Unassembled WGS sequence"/>
</dbReference>
<organism evidence="9 10">
    <name type="scientific">Cochliobolus heterostrophus (strain C4 / ATCC 48331 / race T)</name>
    <name type="common">Southern corn leaf blight fungus</name>
    <name type="synonym">Bipolaris maydis</name>
    <dbReference type="NCBI Taxonomy" id="665024"/>
    <lineage>
        <taxon>Eukaryota</taxon>
        <taxon>Fungi</taxon>
        <taxon>Dikarya</taxon>
        <taxon>Ascomycota</taxon>
        <taxon>Pezizomycotina</taxon>
        <taxon>Dothideomycetes</taxon>
        <taxon>Pleosporomycetidae</taxon>
        <taxon>Pleosporales</taxon>
        <taxon>Pleosporineae</taxon>
        <taxon>Pleosporaceae</taxon>
        <taxon>Bipolaris</taxon>
    </lineage>
</organism>
<evidence type="ECO:0000259" key="8">
    <source>
        <dbReference type="PROSITE" id="PS50879"/>
    </source>
</evidence>
<keyword evidence="6" id="KW-0255">Endonuclease</keyword>
<evidence type="ECO:0000313" key="10">
    <source>
        <dbReference type="Proteomes" id="UP000012338"/>
    </source>
</evidence>
<evidence type="ECO:0000256" key="6">
    <source>
        <dbReference type="ARBA" id="ARBA00022759"/>
    </source>
</evidence>
<protein>
    <recommendedName>
        <fullName evidence="3">ribonuclease H</fullName>
        <ecNumber evidence="3">3.1.26.4</ecNumber>
    </recommendedName>
</protein>
<comment type="similarity">
    <text evidence="2">Belongs to the RNase H family.</text>
</comment>
<reference evidence="9 10" key="1">
    <citation type="journal article" date="2012" name="PLoS Pathog.">
        <title>Diverse lifestyles and strategies of plant pathogenesis encoded in the genomes of eighteen Dothideomycetes fungi.</title>
        <authorList>
            <person name="Ohm R.A."/>
            <person name="Feau N."/>
            <person name="Henrissat B."/>
            <person name="Schoch C.L."/>
            <person name="Horwitz B.A."/>
            <person name="Barry K.W."/>
            <person name="Condon B.J."/>
            <person name="Copeland A.C."/>
            <person name="Dhillon B."/>
            <person name="Glaser F."/>
            <person name="Hesse C.N."/>
            <person name="Kosti I."/>
            <person name="LaButti K."/>
            <person name="Lindquist E.A."/>
            <person name="Lucas S."/>
            <person name="Salamov A.A."/>
            <person name="Bradshaw R.E."/>
            <person name="Ciuffetti L."/>
            <person name="Hamelin R.C."/>
            <person name="Kema G.H.J."/>
            <person name="Lawrence C."/>
            <person name="Scott J.A."/>
            <person name="Spatafora J.W."/>
            <person name="Turgeon B.G."/>
            <person name="de Wit P.J.G.M."/>
            <person name="Zhong S."/>
            <person name="Goodwin S.B."/>
            <person name="Grigoriev I.V."/>
        </authorList>
    </citation>
    <scope>NUCLEOTIDE SEQUENCE [LARGE SCALE GENOMIC DNA]</scope>
    <source>
        <strain evidence="10">C4 / ATCC 48331 / race T</strain>
    </source>
</reference>
<keyword evidence="7" id="KW-0378">Hydrolase</keyword>
<dbReference type="OrthoDB" id="245563at2759"/>
<accession>N4WUC0</accession>
<dbReference type="EMBL" id="KB733461">
    <property type="protein sequence ID" value="ENI03050.1"/>
    <property type="molecule type" value="Genomic_DNA"/>
</dbReference>
<evidence type="ECO:0000313" key="9">
    <source>
        <dbReference type="EMBL" id="ENI03050.1"/>
    </source>
</evidence>
<dbReference type="InterPro" id="IPR002156">
    <property type="entry name" value="RNaseH_domain"/>
</dbReference>
<dbReference type="PANTHER" id="PTHR10642:SF26">
    <property type="entry name" value="RIBONUCLEASE H1"/>
    <property type="match status" value="1"/>
</dbReference>
<evidence type="ECO:0000256" key="3">
    <source>
        <dbReference type="ARBA" id="ARBA00012180"/>
    </source>
</evidence>
<gene>
    <name evidence="9" type="ORF">COCC4DRAFT_82740</name>
</gene>
<sequence length="158" mass="18000">MDHPKNIIYNRKLILCPTIATWSYQNSSENVLDVVDEFPLRSNQRAELCAARSGVEFLSKANTQHSEDEAVAWIIATDSEYVVKRMTEWLPTWKRNGWRTSKGTKPANLDLFIALDDVVMTLEAKNVIIRFWHIPRGHNKLADRIAKAAANYGDEASV</sequence>
<dbReference type="Pfam" id="PF00075">
    <property type="entry name" value="RNase_H"/>
    <property type="match status" value="1"/>
</dbReference>
<dbReference type="GO" id="GO:0046872">
    <property type="term" value="F:metal ion binding"/>
    <property type="evidence" value="ECO:0007669"/>
    <property type="project" value="UniProtKB-KW"/>
</dbReference>
<reference evidence="10" key="2">
    <citation type="journal article" date="2013" name="PLoS Genet.">
        <title>Comparative genome structure, secondary metabolite, and effector coding capacity across Cochliobolus pathogens.</title>
        <authorList>
            <person name="Condon B.J."/>
            <person name="Leng Y."/>
            <person name="Wu D."/>
            <person name="Bushley K.E."/>
            <person name="Ohm R.A."/>
            <person name="Otillar R."/>
            <person name="Martin J."/>
            <person name="Schackwitz W."/>
            <person name="Grimwood J."/>
            <person name="MohdZainudin N."/>
            <person name="Xue C."/>
            <person name="Wang R."/>
            <person name="Manning V.A."/>
            <person name="Dhillon B."/>
            <person name="Tu Z.J."/>
            <person name="Steffenson B.J."/>
            <person name="Salamov A."/>
            <person name="Sun H."/>
            <person name="Lowry S."/>
            <person name="LaButti K."/>
            <person name="Han J."/>
            <person name="Copeland A."/>
            <person name="Lindquist E."/>
            <person name="Barry K."/>
            <person name="Schmutz J."/>
            <person name="Baker S.E."/>
            <person name="Ciuffetti L.M."/>
            <person name="Grigoriev I.V."/>
            <person name="Zhong S."/>
            <person name="Turgeon B.G."/>
        </authorList>
    </citation>
    <scope>NUCLEOTIDE SEQUENCE [LARGE SCALE GENOMIC DNA]</scope>
    <source>
        <strain evidence="10">C4 / ATCC 48331 / race T</strain>
    </source>
</reference>
<name>N4WUC0_COCH4</name>
<dbReference type="HOGENOM" id="CLU_030894_4_4_1"/>
<proteinExistence type="inferred from homology"/>
<evidence type="ECO:0000256" key="4">
    <source>
        <dbReference type="ARBA" id="ARBA00022722"/>
    </source>
</evidence>
<keyword evidence="4" id="KW-0540">Nuclease</keyword>